<evidence type="ECO:0000256" key="1">
    <source>
        <dbReference type="ARBA" id="ARBA00007921"/>
    </source>
</evidence>
<name>A0A084SZF0_9BACT</name>
<keyword evidence="6" id="KW-0472">Membrane</keyword>
<dbReference type="PANTHER" id="PTHR42698">
    <property type="entry name" value="GTPASE ERA"/>
    <property type="match status" value="1"/>
</dbReference>
<evidence type="ECO:0000259" key="10">
    <source>
        <dbReference type="PROSITE" id="PS51713"/>
    </source>
</evidence>
<keyword evidence="6" id="KW-1003">Cell membrane</keyword>
<dbReference type="Pfam" id="PF07650">
    <property type="entry name" value="KH_2"/>
    <property type="match status" value="1"/>
</dbReference>
<dbReference type="NCBIfam" id="TIGR00436">
    <property type="entry name" value="era"/>
    <property type="match status" value="1"/>
</dbReference>
<feature type="region of interest" description="G5" evidence="7">
    <location>
        <begin position="159"/>
        <end position="161"/>
    </location>
</feature>
<feature type="region of interest" description="G4" evidence="7">
    <location>
        <begin position="130"/>
        <end position="133"/>
    </location>
</feature>
<feature type="region of interest" description="G2" evidence="7">
    <location>
        <begin position="42"/>
        <end position="46"/>
    </location>
</feature>
<keyword evidence="6" id="KW-0963">Cytoplasm</keyword>
<dbReference type="PROSITE" id="PS51713">
    <property type="entry name" value="G_ERA"/>
    <property type="match status" value="1"/>
</dbReference>
<feature type="domain" description="Era-type G" evidence="10">
    <location>
        <begin position="8"/>
        <end position="180"/>
    </location>
</feature>
<organism evidence="11 12">
    <name type="scientific">Archangium violaceum Cb vi76</name>
    <dbReference type="NCBI Taxonomy" id="1406225"/>
    <lineage>
        <taxon>Bacteria</taxon>
        <taxon>Pseudomonadati</taxon>
        <taxon>Myxococcota</taxon>
        <taxon>Myxococcia</taxon>
        <taxon>Myxococcales</taxon>
        <taxon>Cystobacterineae</taxon>
        <taxon>Archangiaceae</taxon>
        <taxon>Archangium</taxon>
    </lineage>
</organism>
<evidence type="ECO:0000256" key="7">
    <source>
        <dbReference type="PROSITE-ProRule" id="PRU01050"/>
    </source>
</evidence>
<keyword evidence="6" id="KW-0690">Ribosome biogenesis</keyword>
<comment type="subunit">
    <text evidence="6">Monomer.</text>
</comment>
<dbReference type="InterPro" id="IPR030388">
    <property type="entry name" value="G_ERA_dom"/>
</dbReference>
<evidence type="ECO:0000256" key="8">
    <source>
        <dbReference type="RuleBase" id="RU003761"/>
    </source>
</evidence>
<dbReference type="FunFam" id="3.40.50.300:FF:000094">
    <property type="entry name" value="GTPase Era"/>
    <property type="match status" value="1"/>
</dbReference>
<dbReference type="Proteomes" id="UP000028547">
    <property type="component" value="Unassembled WGS sequence"/>
</dbReference>
<dbReference type="PROSITE" id="PS50823">
    <property type="entry name" value="KH_TYPE_2"/>
    <property type="match status" value="1"/>
</dbReference>
<feature type="region of interest" description="G1" evidence="7">
    <location>
        <begin position="16"/>
        <end position="23"/>
    </location>
</feature>
<dbReference type="Gene3D" id="3.40.50.300">
    <property type="entry name" value="P-loop containing nucleotide triphosphate hydrolases"/>
    <property type="match status" value="1"/>
</dbReference>
<dbReference type="SUPFAM" id="SSF54814">
    <property type="entry name" value="Prokaryotic type KH domain (KH-domain type II)"/>
    <property type="match status" value="1"/>
</dbReference>
<sequence>MAPQQTHRSGFAALIGRPNVGKSTLLNQLTGEKLAIVSPKPQTTRNRILGVVTRPEGQVAFLDTPGIHQAKGELNRYMVDVALQAVDDVDLVLFVIEPGAATENPEVSPGNRFILERLQKAGKPTFLVINKIDTVLKPVLLPLIDLYRKEFPFAEVVPISAKDDDGVEQLFQAVLQHMPEGDPLFPEDVLTDQAEKTLVAEYIREQVLRHCRQEIPYSTAVLVDFFDESEREPPPGTPPGKLAGLIRIAASIYVERDSQKAIIIGKQGQMLKTIGTDARKAIQRLLGAHVYLSLRVRVEPRWSERPEGLKKLGYE</sequence>
<evidence type="ECO:0000259" key="9">
    <source>
        <dbReference type="PROSITE" id="PS50823"/>
    </source>
</evidence>
<comment type="subcellular location">
    <subcellularLocation>
        <location evidence="6">Cytoplasm</location>
    </subcellularLocation>
    <subcellularLocation>
        <location evidence="6">Cell membrane</location>
        <topology evidence="6">Peripheral membrane protein</topology>
    </subcellularLocation>
</comment>
<dbReference type="EMBL" id="JPMI01000036">
    <property type="protein sequence ID" value="KFA93835.1"/>
    <property type="molecule type" value="Genomic_DNA"/>
</dbReference>
<comment type="function">
    <text evidence="6">An essential GTPase that binds both GDP and GTP, with rapid nucleotide exchange. Plays a role in 16S rRNA processing and 30S ribosomal subunit biogenesis and possibly also in cell cycle regulation and energy metabolism.</text>
</comment>
<dbReference type="GO" id="GO:0003924">
    <property type="term" value="F:GTPase activity"/>
    <property type="evidence" value="ECO:0007669"/>
    <property type="project" value="UniProtKB-UniRule"/>
</dbReference>
<evidence type="ECO:0000256" key="4">
    <source>
        <dbReference type="ARBA" id="ARBA00022884"/>
    </source>
</evidence>
<dbReference type="InterPro" id="IPR006073">
    <property type="entry name" value="GTP-bd"/>
</dbReference>
<keyword evidence="4 6" id="KW-0694">RNA-binding</keyword>
<dbReference type="AlphaFoldDB" id="A0A084SZF0"/>
<keyword evidence="6" id="KW-0699">rRNA-binding</keyword>
<feature type="region of interest" description="G3" evidence="7">
    <location>
        <begin position="63"/>
        <end position="66"/>
    </location>
</feature>
<dbReference type="GO" id="GO:0005886">
    <property type="term" value="C:plasma membrane"/>
    <property type="evidence" value="ECO:0007669"/>
    <property type="project" value="UniProtKB-SubCell"/>
</dbReference>
<comment type="similarity">
    <text evidence="1 6 7 8">Belongs to the TRAFAC class TrmE-Era-EngA-EngB-Septin-like GTPase superfamily. Era GTPase family.</text>
</comment>
<dbReference type="GO" id="GO:0005829">
    <property type="term" value="C:cytosol"/>
    <property type="evidence" value="ECO:0007669"/>
    <property type="project" value="TreeGrafter"/>
</dbReference>
<dbReference type="GO" id="GO:0070181">
    <property type="term" value="F:small ribosomal subunit rRNA binding"/>
    <property type="evidence" value="ECO:0007669"/>
    <property type="project" value="UniProtKB-UniRule"/>
</dbReference>
<evidence type="ECO:0000256" key="6">
    <source>
        <dbReference type="HAMAP-Rule" id="MF_00367"/>
    </source>
</evidence>
<comment type="caution">
    <text evidence="11">The sequence shown here is derived from an EMBL/GenBank/DDBJ whole genome shotgun (WGS) entry which is preliminary data.</text>
</comment>
<feature type="binding site" evidence="6">
    <location>
        <begin position="16"/>
        <end position="23"/>
    </location>
    <ligand>
        <name>GTP</name>
        <dbReference type="ChEBI" id="CHEBI:37565"/>
    </ligand>
</feature>
<dbReference type="InterPro" id="IPR005662">
    <property type="entry name" value="GTPase_Era-like"/>
</dbReference>
<dbReference type="GO" id="GO:0005525">
    <property type="term" value="F:GTP binding"/>
    <property type="evidence" value="ECO:0007669"/>
    <property type="project" value="UniProtKB-UniRule"/>
</dbReference>
<reference evidence="11 12" key="1">
    <citation type="submission" date="2014-07" db="EMBL/GenBank/DDBJ databases">
        <title>Draft Genome Sequence of Gephyronic Acid Producer, Cystobacter violaceus Strain Cb vi76.</title>
        <authorList>
            <person name="Stevens D.C."/>
            <person name="Young J."/>
            <person name="Carmichael R."/>
            <person name="Tan J."/>
            <person name="Taylor R.E."/>
        </authorList>
    </citation>
    <scope>NUCLEOTIDE SEQUENCE [LARGE SCALE GENOMIC DNA]</scope>
    <source>
        <strain evidence="11 12">Cb vi76</strain>
    </source>
</reference>
<gene>
    <name evidence="6" type="primary">era</name>
    <name evidence="11" type="ORF">Q664_06590</name>
</gene>
<dbReference type="InterPro" id="IPR015946">
    <property type="entry name" value="KH_dom-like_a/b"/>
</dbReference>
<dbReference type="GO" id="GO:0000028">
    <property type="term" value="P:ribosomal small subunit assembly"/>
    <property type="evidence" value="ECO:0007669"/>
    <property type="project" value="TreeGrafter"/>
</dbReference>
<dbReference type="InterPro" id="IPR004044">
    <property type="entry name" value="KH_dom_type_2"/>
</dbReference>
<dbReference type="InterPro" id="IPR027417">
    <property type="entry name" value="P-loop_NTPase"/>
</dbReference>
<dbReference type="InterPro" id="IPR005225">
    <property type="entry name" value="Small_GTP-bd"/>
</dbReference>
<dbReference type="SUPFAM" id="SSF52540">
    <property type="entry name" value="P-loop containing nucleoside triphosphate hydrolases"/>
    <property type="match status" value="1"/>
</dbReference>
<dbReference type="GO" id="GO:0043024">
    <property type="term" value="F:ribosomal small subunit binding"/>
    <property type="evidence" value="ECO:0007669"/>
    <property type="project" value="TreeGrafter"/>
</dbReference>
<dbReference type="RefSeq" id="WP_043390997.1">
    <property type="nucleotide sequence ID" value="NZ_JPMI01000036.1"/>
</dbReference>
<feature type="binding site" evidence="6">
    <location>
        <begin position="63"/>
        <end position="67"/>
    </location>
    <ligand>
        <name>GTP</name>
        <dbReference type="ChEBI" id="CHEBI:37565"/>
    </ligand>
</feature>
<keyword evidence="3 6" id="KW-0547">Nucleotide-binding</keyword>
<dbReference type="Gene3D" id="3.30.300.20">
    <property type="match status" value="1"/>
</dbReference>
<proteinExistence type="inferred from homology"/>
<dbReference type="CDD" id="cd22534">
    <property type="entry name" value="KH-II_Era"/>
    <property type="match status" value="1"/>
</dbReference>
<keyword evidence="5 6" id="KW-0342">GTP-binding</keyword>
<protein>
    <recommendedName>
        <fullName evidence="2 6">GTPase Era</fullName>
    </recommendedName>
</protein>
<dbReference type="NCBIfam" id="NF000908">
    <property type="entry name" value="PRK00089.1"/>
    <property type="match status" value="1"/>
</dbReference>
<dbReference type="HAMAP" id="MF_00367">
    <property type="entry name" value="GTPase_Era"/>
    <property type="match status" value="1"/>
</dbReference>
<dbReference type="CDD" id="cd04163">
    <property type="entry name" value="Era"/>
    <property type="match status" value="1"/>
</dbReference>
<evidence type="ECO:0000313" key="12">
    <source>
        <dbReference type="Proteomes" id="UP000028547"/>
    </source>
</evidence>
<evidence type="ECO:0000313" key="11">
    <source>
        <dbReference type="EMBL" id="KFA93835.1"/>
    </source>
</evidence>
<evidence type="ECO:0000256" key="5">
    <source>
        <dbReference type="ARBA" id="ARBA00023134"/>
    </source>
</evidence>
<dbReference type="NCBIfam" id="TIGR00231">
    <property type="entry name" value="small_GTP"/>
    <property type="match status" value="1"/>
</dbReference>
<dbReference type="PRINTS" id="PR00326">
    <property type="entry name" value="GTP1OBG"/>
</dbReference>
<feature type="domain" description="KH type-2" evidence="9">
    <location>
        <begin position="211"/>
        <end position="300"/>
    </location>
</feature>
<accession>A0A084SZF0</accession>
<dbReference type="Pfam" id="PF01926">
    <property type="entry name" value="MMR_HSR1"/>
    <property type="match status" value="1"/>
</dbReference>
<evidence type="ECO:0000256" key="2">
    <source>
        <dbReference type="ARBA" id="ARBA00020484"/>
    </source>
</evidence>
<dbReference type="PANTHER" id="PTHR42698:SF1">
    <property type="entry name" value="GTPASE ERA, MITOCHONDRIAL"/>
    <property type="match status" value="1"/>
</dbReference>
<dbReference type="InterPro" id="IPR009019">
    <property type="entry name" value="KH_sf_prok-type"/>
</dbReference>
<feature type="binding site" evidence="6">
    <location>
        <begin position="130"/>
        <end position="133"/>
    </location>
    <ligand>
        <name>GTP</name>
        <dbReference type="ChEBI" id="CHEBI:37565"/>
    </ligand>
</feature>
<evidence type="ECO:0000256" key="3">
    <source>
        <dbReference type="ARBA" id="ARBA00022741"/>
    </source>
</evidence>